<dbReference type="PANTHER" id="PTHR10242">
    <property type="entry name" value="8-OXOGUANINE DNA GLYCOSYLASE"/>
    <property type="match status" value="1"/>
</dbReference>
<evidence type="ECO:0000256" key="2">
    <source>
        <dbReference type="ARBA" id="ARBA00012720"/>
    </source>
</evidence>
<comment type="catalytic activity">
    <reaction evidence="3">
        <text>2'-deoxyribonucleotide-(2'-deoxyribose 5'-phosphate)-2'-deoxyribonucleotide-DNA = a 3'-end 2'-deoxyribonucleotide-(2,3-dehydro-2,3-deoxyribose 5'-phosphate)-DNA + a 5'-end 5'-phospho-2'-deoxyribonucleoside-DNA + H(+)</text>
        <dbReference type="Rhea" id="RHEA:66592"/>
        <dbReference type="Rhea" id="RHEA-COMP:13180"/>
        <dbReference type="Rhea" id="RHEA-COMP:16897"/>
        <dbReference type="Rhea" id="RHEA-COMP:17067"/>
        <dbReference type="ChEBI" id="CHEBI:15378"/>
        <dbReference type="ChEBI" id="CHEBI:136412"/>
        <dbReference type="ChEBI" id="CHEBI:157695"/>
        <dbReference type="ChEBI" id="CHEBI:167181"/>
        <dbReference type="EC" id="4.2.99.18"/>
    </reaction>
</comment>
<dbReference type="GO" id="GO:0005634">
    <property type="term" value="C:nucleus"/>
    <property type="evidence" value="ECO:0007669"/>
    <property type="project" value="TreeGrafter"/>
</dbReference>
<evidence type="ECO:0000256" key="4">
    <source>
        <dbReference type="SAM" id="MobiDB-lite"/>
    </source>
</evidence>
<dbReference type="GO" id="GO:0140078">
    <property type="term" value="F:class I DNA-(apurinic or apyrimidinic site) endonuclease activity"/>
    <property type="evidence" value="ECO:0007669"/>
    <property type="project" value="UniProtKB-EC"/>
</dbReference>
<reference evidence="6" key="1">
    <citation type="journal article" date="2023" name="Science">
        <title>Elucidation of the pathway for biosynthesis of saponin adjuvants from the soapbark tree.</title>
        <authorList>
            <person name="Reed J."/>
            <person name="Orme A."/>
            <person name="El-Demerdash A."/>
            <person name="Owen C."/>
            <person name="Martin L.B.B."/>
            <person name="Misra R.C."/>
            <person name="Kikuchi S."/>
            <person name="Rejzek M."/>
            <person name="Martin A.C."/>
            <person name="Harkess A."/>
            <person name="Leebens-Mack J."/>
            <person name="Louveau T."/>
            <person name="Stephenson M.J."/>
            <person name="Osbourn A."/>
        </authorList>
    </citation>
    <scope>NUCLEOTIDE SEQUENCE</scope>
    <source>
        <strain evidence="6">S10</strain>
    </source>
</reference>
<accession>A0AAD7KME5</accession>
<feature type="compositionally biased region" description="Basic and acidic residues" evidence="4">
    <location>
        <begin position="20"/>
        <end position="34"/>
    </location>
</feature>
<evidence type="ECO:0000256" key="1">
    <source>
        <dbReference type="ARBA" id="ARBA00010679"/>
    </source>
</evidence>
<organism evidence="6 7">
    <name type="scientific">Quillaja saponaria</name>
    <name type="common">Soap bark tree</name>
    <dbReference type="NCBI Taxonomy" id="32244"/>
    <lineage>
        <taxon>Eukaryota</taxon>
        <taxon>Viridiplantae</taxon>
        <taxon>Streptophyta</taxon>
        <taxon>Embryophyta</taxon>
        <taxon>Tracheophyta</taxon>
        <taxon>Spermatophyta</taxon>
        <taxon>Magnoliopsida</taxon>
        <taxon>eudicotyledons</taxon>
        <taxon>Gunneridae</taxon>
        <taxon>Pentapetalae</taxon>
        <taxon>rosids</taxon>
        <taxon>fabids</taxon>
        <taxon>Fabales</taxon>
        <taxon>Quillajaceae</taxon>
        <taxon>Quillaja</taxon>
    </lineage>
</organism>
<dbReference type="InterPro" id="IPR011257">
    <property type="entry name" value="DNA_glycosylase"/>
</dbReference>
<dbReference type="Proteomes" id="UP001163823">
    <property type="component" value="Unassembled WGS sequence"/>
</dbReference>
<evidence type="ECO:0000313" key="6">
    <source>
        <dbReference type="EMBL" id="KAJ7942489.1"/>
    </source>
</evidence>
<feature type="region of interest" description="Disordered" evidence="4">
    <location>
        <begin position="1"/>
        <end position="35"/>
    </location>
</feature>
<feature type="domain" description="HhH-GPD" evidence="5">
    <location>
        <begin position="325"/>
        <end position="470"/>
    </location>
</feature>
<protein>
    <recommendedName>
        <fullName evidence="2">DNA-(apurinic or apyrimidinic site) lyase</fullName>
        <ecNumber evidence="2">4.2.99.18</ecNumber>
    </recommendedName>
</protein>
<name>A0AAD7KME5_QUISA</name>
<proteinExistence type="inferred from homology"/>
<keyword evidence="7" id="KW-1185">Reference proteome</keyword>
<dbReference type="EMBL" id="JARAOO010000038">
    <property type="protein sequence ID" value="KAJ7942489.1"/>
    <property type="molecule type" value="Genomic_DNA"/>
</dbReference>
<dbReference type="Gene3D" id="1.10.340.30">
    <property type="entry name" value="Hypothetical protein, domain 2"/>
    <property type="match status" value="1"/>
</dbReference>
<dbReference type="InterPro" id="IPR052054">
    <property type="entry name" value="Oxidative_DNA_repair_enzyme"/>
</dbReference>
<comment type="similarity">
    <text evidence="1">Belongs to the type-1 OGG1 family.</text>
</comment>
<dbReference type="AlphaFoldDB" id="A0AAD7KME5"/>
<sequence>MNSKEMGINCLEEEEIETQPCDHSKEDDEDEGRRTSTLPWCELELPLGEAAETFRLDKAVCSHGLFMMAPNHWDPISKTLTRPLRLSLVDDDYSSFSSAGSVLVTISQPPEHPNLLNVRVHGTKSLSSLQQHALLAQVSRMLRLSETEERAVKEFQKMYNMFNYGDNEDERNFSGRVFRSPTLFEDMVKCILLCNCQWSRTLSMAQSLCELKLEMHCHSSHFPVAKVVSTVADSPKSETDDFIPKTSAEKESRRDIKVSYVYTNCNSAERKVELEEDETLQMDQVFSTGTSLSSSFLPTDVDGDACQDCKSSQTAEDCIADSCLQFSHRRGCYASGQIGNFPSPRELAKFDENFLAERCKLGYRANRILKLAQEIVQGGVQLRHLEEVSNDSGLSSYNKLADQLKEIDGFGPFTCANVLMCMGYYNVIPTDTETIRHLAQFHAKKSTTRTVHRDVEKIYGNYAPYQFLAYC</sequence>
<dbReference type="SMART" id="SM00478">
    <property type="entry name" value="ENDO3c"/>
    <property type="match status" value="1"/>
</dbReference>
<dbReference type="GO" id="GO:0034039">
    <property type="term" value="F:8-oxo-7,8-dihydroguanine DNA N-glycosylase activity"/>
    <property type="evidence" value="ECO:0007669"/>
    <property type="project" value="TreeGrafter"/>
</dbReference>
<evidence type="ECO:0000259" key="5">
    <source>
        <dbReference type="SMART" id="SM00478"/>
    </source>
</evidence>
<evidence type="ECO:0000256" key="3">
    <source>
        <dbReference type="ARBA" id="ARBA00044632"/>
    </source>
</evidence>
<evidence type="ECO:0000313" key="7">
    <source>
        <dbReference type="Proteomes" id="UP001163823"/>
    </source>
</evidence>
<gene>
    <name evidence="6" type="ORF">O6P43_034476</name>
</gene>
<dbReference type="EC" id="4.2.99.18" evidence="2"/>
<dbReference type="SUPFAM" id="SSF48150">
    <property type="entry name" value="DNA-glycosylase"/>
    <property type="match status" value="1"/>
</dbReference>
<dbReference type="InterPro" id="IPR003265">
    <property type="entry name" value="HhH-GPD_domain"/>
</dbReference>
<dbReference type="GO" id="GO:0006285">
    <property type="term" value="P:base-excision repair, AP site formation"/>
    <property type="evidence" value="ECO:0007669"/>
    <property type="project" value="TreeGrafter"/>
</dbReference>
<dbReference type="PANTHER" id="PTHR10242:SF4">
    <property type="entry name" value="OS07G0657600 PROTEIN"/>
    <property type="match status" value="1"/>
</dbReference>
<comment type="caution">
    <text evidence="6">The sequence shown here is derived from an EMBL/GenBank/DDBJ whole genome shotgun (WGS) entry which is preliminary data.</text>
</comment>